<reference evidence="2" key="1">
    <citation type="submission" date="2021-02" db="EMBL/GenBank/DDBJ databases">
        <authorList>
            <person name="Dougan E. K."/>
            <person name="Rhodes N."/>
            <person name="Thang M."/>
            <person name="Chan C."/>
        </authorList>
    </citation>
    <scope>NUCLEOTIDE SEQUENCE</scope>
</reference>
<accession>A0A812UFP7</accession>
<dbReference type="Proteomes" id="UP000604046">
    <property type="component" value="Unassembled WGS sequence"/>
</dbReference>
<evidence type="ECO:0000256" key="1">
    <source>
        <dbReference type="SAM" id="MobiDB-lite"/>
    </source>
</evidence>
<sequence>MGLEKWAESAHSSPARNRRNRWRATLHHLKTLIARSVRCPFQHGLKQGEPPRDMGDDMTSKAEQTHDIPTMTHHDCAAHELLQALASLVVSSHLNVASYIREWQNAPPKAPGTPLRALFPVPPVHAWPDEVQHSFKDAEVVLKVSNFCLGTLNCLQTGMKASFGHASMNKFPSTAQKATQIHVCRMTASFLQRLKEELGSSLPWRGSFAACEPGAFGSYEHIRAEAVDLPAKAATCDASRLVGEKLGAQIQSAAEVFPAGPGLTLEQTIPVSQRAEYIALTVRELRCGKLKLRKEIAGIGGVFAAAKSGGRQRKIWNGADLSQVAARPPRPRRLASPASFLDMEVEPGQRIYFSKRDASTYFDVLQVPDALQPYFGQPAVTVKELVHAGMSVDDIWEACQDVQRGDLLGDFCVYPVHAVWPMGFSWSSAVAQDATLAVCLAAGIPEEQILSVDHDTPSCHDEVCLVATDDTVLVHKNAEQGAKRLEKLDRAFDEKCVPRNLAKDVSLAESLTALGCDLTNSPAVAQPSRSKLCSCICRTLDLLTEEKASPLGFNANLGVWQWFALLQRGFFSIYDAAYAFVRREPPAEKINVPPAALNEMLVTLLLAPLLTARLDRAEAATVCRLAERRGDYVRLTPEEDDDAYVSRLGKPRQLRYTQRDFKTVISEQAKWMAHSGVLEAHAFLLALKWICRQANKHGRKVPFLIDAKVVVGAISKGRSSARPLRTCLRSAAAHVMAADLLPRLIYIPSESNPADRPSRGRRQPPPARRPVRRSIGKQKFWV</sequence>
<gene>
    <name evidence="2" type="ORF">SNAT2548_LOCUS31864</name>
</gene>
<protein>
    <submittedName>
        <fullName evidence="2">Uncharacterized protein</fullName>
    </submittedName>
</protein>
<dbReference type="OrthoDB" id="445819at2759"/>
<keyword evidence="3" id="KW-1185">Reference proteome</keyword>
<dbReference type="AlphaFoldDB" id="A0A812UFP7"/>
<evidence type="ECO:0000313" key="2">
    <source>
        <dbReference type="EMBL" id="CAE7563514.1"/>
    </source>
</evidence>
<proteinExistence type="predicted"/>
<dbReference type="EMBL" id="CAJNDS010002679">
    <property type="protein sequence ID" value="CAE7563514.1"/>
    <property type="molecule type" value="Genomic_DNA"/>
</dbReference>
<feature type="region of interest" description="Disordered" evidence="1">
    <location>
        <begin position="1"/>
        <end position="21"/>
    </location>
</feature>
<comment type="caution">
    <text evidence="2">The sequence shown here is derived from an EMBL/GenBank/DDBJ whole genome shotgun (WGS) entry which is preliminary data.</text>
</comment>
<evidence type="ECO:0000313" key="3">
    <source>
        <dbReference type="Proteomes" id="UP000604046"/>
    </source>
</evidence>
<feature type="region of interest" description="Disordered" evidence="1">
    <location>
        <begin position="751"/>
        <end position="782"/>
    </location>
</feature>
<name>A0A812UFP7_9DINO</name>
<organism evidence="2 3">
    <name type="scientific">Symbiodinium natans</name>
    <dbReference type="NCBI Taxonomy" id="878477"/>
    <lineage>
        <taxon>Eukaryota</taxon>
        <taxon>Sar</taxon>
        <taxon>Alveolata</taxon>
        <taxon>Dinophyceae</taxon>
        <taxon>Suessiales</taxon>
        <taxon>Symbiodiniaceae</taxon>
        <taxon>Symbiodinium</taxon>
    </lineage>
</organism>